<dbReference type="Proteomes" id="UP000031036">
    <property type="component" value="Unassembled WGS sequence"/>
</dbReference>
<dbReference type="AlphaFoldDB" id="A0A0B2VBQ0"/>
<name>A0A0B2VBQ0_TOXCA</name>
<keyword evidence="2" id="KW-1185">Reference proteome</keyword>
<proteinExistence type="predicted"/>
<comment type="caution">
    <text evidence="1">The sequence shown here is derived from an EMBL/GenBank/DDBJ whole genome shotgun (WGS) entry which is preliminary data.</text>
</comment>
<evidence type="ECO:0000313" key="2">
    <source>
        <dbReference type="Proteomes" id="UP000031036"/>
    </source>
</evidence>
<gene>
    <name evidence="1" type="ORF">Tcan_15129</name>
</gene>
<sequence length="152" mass="16790">MLFSFFLLAEHHAPWPSMWESHLVESCSGRDSIFGGASNLSSSMAVSSSSPRLSSSEAPTCSVLDERRQRELDTISNEEMLVPPVHDDQSSSGAVSWQLLSVTLRRVGQFCCMRTYDGWPVGCVLVCPYFASLGLQEKSATLCRLSICFLIF</sequence>
<accession>A0A0B2VBQ0</accession>
<reference evidence="1 2" key="1">
    <citation type="submission" date="2014-11" db="EMBL/GenBank/DDBJ databases">
        <title>Genetic blueprint of the zoonotic pathogen Toxocara canis.</title>
        <authorList>
            <person name="Zhu X.-Q."/>
            <person name="Korhonen P.K."/>
            <person name="Cai H."/>
            <person name="Young N.D."/>
            <person name="Nejsum P."/>
            <person name="von Samson-Himmelstjerna G."/>
            <person name="Boag P.R."/>
            <person name="Tan P."/>
            <person name="Li Q."/>
            <person name="Min J."/>
            <person name="Yang Y."/>
            <person name="Wang X."/>
            <person name="Fang X."/>
            <person name="Hall R.S."/>
            <person name="Hofmann A."/>
            <person name="Sternberg P.W."/>
            <person name="Jex A.R."/>
            <person name="Gasser R.B."/>
        </authorList>
    </citation>
    <scope>NUCLEOTIDE SEQUENCE [LARGE SCALE GENOMIC DNA]</scope>
    <source>
        <strain evidence="1">PN_DK_2014</strain>
    </source>
</reference>
<organism evidence="1 2">
    <name type="scientific">Toxocara canis</name>
    <name type="common">Canine roundworm</name>
    <dbReference type="NCBI Taxonomy" id="6265"/>
    <lineage>
        <taxon>Eukaryota</taxon>
        <taxon>Metazoa</taxon>
        <taxon>Ecdysozoa</taxon>
        <taxon>Nematoda</taxon>
        <taxon>Chromadorea</taxon>
        <taxon>Rhabditida</taxon>
        <taxon>Spirurina</taxon>
        <taxon>Ascaridomorpha</taxon>
        <taxon>Ascaridoidea</taxon>
        <taxon>Toxocaridae</taxon>
        <taxon>Toxocara</taxon>
    </lineage>
</organism>
<protein>
    <submittedName>
        <fullName evidence="1">Uncharacterized protein</fullName>
    </submittedName>
</protein>
<evidence type="ECO:0000313" key="1">
    <source>
        <dbReference type="EMBL" id="KHN78933.1"/>
    </source>
</evidence>
<dbReference type="EMBL" id="JPKZ01001975">
    <property type="protein sequence ID" value="KHN78933.1"/>
    <property type="molecule type" value="Genomic_DNA"/>
</dbReference>